<dbReference type="Proteomes" id="UP001281147">
    <property type="component" value="Unassembled WGS sequence"/>
</dbReference>
<name>A0ACC3N7K9_9PEZI</name>
<organism evidence="1 2">
    <name type="scientific">Vermiconidia calcicola</name>
    <dbReference type="NCBI Taxonomy" id="1690605"/>
    <lineage>
        <taxon>Eukaryota</taxon>
        <taxon>Fungi</taxon>
        <taxon>Dikarya</taxon>
        <taxon>Ascomycota</taxon>
        <taxon>Pezizomycotina</taxon>
        <taxon>Dothideomycetes</taxon>
        <taxon>Dothideomycetidae</taxon>
        <taxon>Mycosphaerellales</taxon>
        <taxon>Extremaceae</taxon>
        <taxon>Vermiconidia</taxon>
    </lineage>
</organism>
<comment type="caution">
    <text evidence="1">The sequence shown here is derived from an EMBL/GenBank/DDBJ whole genome shotgun (WGS) entry which is preliminary data.</text>
</comment>
<evidence type="ECO:0000313" key="1">
    <source>
        <dbReference type="EMBL" id="KAK3710817.1"/>
    </source>
</evidence>
<dbReference type="EMBL" id="JAUTXU010000081">
    <property type="protein sequence ID" value="KAK3710817.1"/>
    <property type="molecule type" value="Genomic_DNA"/>
</dbReference>
<sequence length="761" mass="84465">MDPLSITAGTIAILGAVAGTGRGISRIIALRHAPQDLQALCVEAQSLRDILTLVHISLLHARASRYSRHYEEHQGALRSVLSSANNVALELESMIEYQLKRSEESDAQGRPKVSRHEWIRAEPEIRRIKDKIRDCRSDLHLGIGALTLQIVVSSQQSTPDKQHILVEEQPHEQIPDAIRDHYALSRQSDSTTSGDSYSQGKQSLQAPATAVDSIALASVSPEDLANQEMLTIDDCEDAPGVSTTPRMLRNVLGQLLLNYTPFVPSKQCDYPPCRRSPRRSQATYYFPAWLASKAFQMSRVAGNLTPYESCWTLRVPIVMPKGTSAWWAVTKGNLESLQTCLSDGRAMPSMIDEDGPSLLHYAVDYMQVGICKFLIELGADSAYENNTGRTPWDIALEKGMTFKLFLDAEDLAVSRYYPPLHLAIALPSAGVALSEHYLEQEYHSINVRDKIGMTPLQWACRRGDIVAVKLLLQWEADVHLQDRRGRSALHHACRSGDASIVNLLLDAGCSVNLADAGGDTPIFYVRGDAPDLIEILVSRGSDVSHCQNHGEAALHSAARYGRSRIIKRLVRVGADINAMNVYGSTPIDVAIFCGQEQSALALLESSKLLKVPLFWSTNRFIYNALHYAAVHSGVNNMKTLAEHDLLGLDPTVRNCRGYSPTDFFYRFRHHNCTILRAPFEQEESAWWTLMESACRQNNIHITAILSSCKEKVRERIIANSSVAGEYLGRTDAAGSSADHVCKKKDDENDQAMGVLHAERWF</sequence>
<gene>
    <name evidence="1" type="ORF">LTR37_010041</name>
</gene>
<reference evidence="1" key="1">
    <citation type="submission" date="2023-07" db="EMBL/GenBank/DDBJ databases">
        <title>Black Yeasts Isolated from many extreme environments.</title>
        <authorList>
            <person name="Coleine C."/>
            <person name="Stajich J.E."/>
            <person name="Selbmann L."/>
        </authorList>
    </citation>
    <scope>NUCLEOTIDE SEQUENCE</scope>
    <source>
        <strain evidence="1">CCFEE 5714</strain>
    </source>
</reference>
<accession>A0ACC3N7K9</accession>
<evidence type="ECO:0000313" key="2">
    <source>
        <dbReference type="Proteomes" id="UP001281147"/>
    </source>
</evidence>
<proteinExistence type="predicted"/>
<protein>
    <submittedName>
        <fullName evidence="1">Uncharacterized protein</fullName>
    </submittedName>
</protein>
<keyword evidence="2" id="KW-1185">Reference proteome</keyword>